<dbReference type="InterPro" id="IPR023214">
    <property type="entry name" value="HAD_sf"/>
</dbReference>
<dbReference type="Pfam" id="PF00702">
    <property type="entry name" value="Hydrolase"/>
    <property type="match status" value="1"/>
</dbReference>
<evidence type="ECO:0000313" key="3">
    <source>
        <dbReference type="Proteomes" id="UP001219901"/>
    </source>
</evidence>
<dbReference type="InterPro" id="IPR051828">
    <property type="entry name" value="HAD-like_hydrolase_domain"/>
</dbReference>
<gene>
    <name evidence="1" type="ORF">GKO46_12355</name>
    <name evidence="2" type="ORF">GKO48_13250</name>
</gene>
<dbReference type="GO" id="GO:0016787">
    <property type="term" value="F:hydrolase activity"/>
    <property type="evidence" value="ECO:0007669"/>
    <property type="project" value="UniProtKB-KW"/>
</dbReference>
<dbReference type="Proteomes" id="UP001219901">
    <property type="component" value="Chromosome"/>
</dbReference>
<protein>
    <submittedName>
        <fullName evidence="2">HAD-IA family hydrolase</fullName>
    </submittedName>
</protein>
<dbReference type="Gene3D" id="1.10.150.240">
    <property type="entry name" value="Putative phosphatase, domain 2"/>
    <property type="match status" value="1"/>
</dbReference>
<accession>A0AAJ5ZGI3</accession>
<dbReference type="AlphaFoldDB" id="A0AAJ5ZGI3"/>
<keyword evidence="2" id="KW-0378">Hydrolase</keyword>
<evidence type="ECO:0000313" key="2">
    <source>
        <dbReference type="EMBL" id="WFG40525.1"/>
    </source>
</evidence>
<dbReference type="RefSeq" id="WP_342826709.1">
    <property type="nucleotide sequence ID" value="NZ_CP046146.1"/>
</dbReference>
<dbReference type="InterPro" id="IPR023198">
    <property type="entry name" value="PGP-like_dom2"/>
</dbReference>
<dbReference type="Gene3D" id="3.40.50.1000">
    <property type="entry name" value="HAD superfamily/HAD-like"/>
    <property type="match status" value="1"/>
</dbReference>
<evidence type="ECO:0000313" key="4">
    <source>
        <dbReference type="Proteomes" id="UP001321249"/>
    </source>
</evidence>
<name>A0AAJ5ZGI3_9CHLR</name>
<dbReference type="NCBIfam" id="TIGR01549">
    <property type="entry name" value="HAD-SF-IA-v1"/>
    <property type="match status" value="1"/>
</dbReference>
<organism evidence="2 3">
    <name type="scientific">Candidatus Lucifugimonas marina</name>
    <dbReference type="NCBI Taxonomy" id="3038979"/>
    <lineage>
        <taxon>Bacteria</taxon>
        <taxon>Bacillati</taxon>
        <taxon>Chloroflexota</taxon>
        <taxon>Dehalococcoidia</taxon>
        <taxon>SAR202 cluster</taxon>
        <taxon>Candidatus Lucifugimonadales</taxon>
        <taxon>Candidatus Lucifugimonadaceae</taxon>
        <taxon>Candidatus Lucifugimonas</taxon>
    </lineage>
</organism>
<dbReference type="SFLD" id="SFLDG01129">
    <property type="entry name" value="C1.5:_HAD__Beta-PGM__Phosphata"/>
    <property type="match status" value="1"/>
</dbReference>
<evidence type="ECO:0000313" key="1">
    <source>
        <dbReference type="EMBL" id="MDG0867858.1"/>
    </source>
</evidence>
<dbReference type="PRINTS" id="PR00413">
    <property type="entry name" value="HADHALOGNASE"/>
</dbReference>
<dbReference type="PANTHER" id="PTHR46191">
    <property type="match status" value="1"/>
</dbReference>
<proteinExistence type="predicted"/>
<reference evidence="3" key="3">
    <citation type="submission" date="2023-06" db="EMBL/GenBank/DDBJ databases">
        <title>Pangenomics reveal diversification of enzyme families and niche specialization in globally abundant SAR202 bacteria.</title>
        <authorList>
            <person name="Saw J.H.W."/>
        </authorList>
    </citation>
    <scope>NUCLEOTIDE SEQUENCE [LARGE SCALE GENOMIC DNA]</scope>
    <source>
        <strain evidence="3">JH1073</strain>
    </source>
</reference>
<dbReference type="EMBL" id="CP046147">
    <property type="protein sequence ID" value="WFG40525.1"/>
    <property type="molecule type" value="Genomic_DNA"/>
</dbReference>
<sequence length="239" mass="26343">MPELKAVLFDMYGTLAGFDPPREQIQAEAVAKFGLTVTTEGIDAGYHMADEFMTRQNATKPLRKMNGNEQWTFFSRYEQLVLQGAGHEVDLTLAGEIWAEVRKREYRIALFPDVIDGLDQLRDSGLIVGVVSNMNSGSQRLLDDMGLTGHVDFAVTSGETGVEKPDRRIFEAGLLKAGVDASEAAFVGDQLESDIFGAENAGLRPVLIDRYNGHSGYENHPRTTDMESVIALIESIRSK</sequence>
<dbReference type="EMBL" id="WMBE01000004">
    <property type="protein sequence ID" value="MDG0867858.1"/>
    <property type="molecule type" value="Genomic_DNA"/>
</dbReference>
<dbReference type="Proteomes" id="UP001321249">
    <property type="component" value="Unassembled WGS sequence"/>
</dbReference>
<dbReference type="SUPFAM" id="SSF56784">
    <property type="entry name" value="HAD-like"/>
    <property type="match status" value="1"/>
</dbReference>
<reference evidence="3 4" key="1">
    <citation type="submission" date="2019-11" db="EMBL/GenBank/DDBJ databases">
        <authorList>
            <person name="Cho J.-C."/>
        </authorList>
    </citation>
    <scope>NUCLEOTIDE SEQUENCE [LARGE SCALE GENOMIC DNA]</scope>
    <source>
        <strain evidence="2 3">JH1073</strain>
        <strain evidence="1 4">JH702</strain>
    </source>
</reference>
<dbReference type="SFLD" id="SFLDS00003">
    <property type="entry name" value="Haloacid_Dehalogenase"/>
    <property type="match status" value="1"/>
</dbReference>
<keyword evidence="3" id="KW-1185">Reference proteome</keyword>
<dbReference type="InterPro" id="IPR006439">
    <property type="entry name" value="HAD-SF_hydro_IA"/>
</dbReference>
<dbReference type="InterPro" id="IPR036412">
    <property type="entry name" value="HAD-like_sf"/>
</dbReference>
<dbReference type="PANTHER" id="PTHR46191:SF2">
    <property type="entry name" value="HALOACID DEHALOGENASE-LIKE HYDROLASE DOMAIN-CONTAINING PROTEIN 3"/>
    <property type="match status" value="1"/>
</dbReference>
<reference evidence="2" key="2">
    <citation type="journal article" date="2023" name="Nat. Commun.">
        <title>Cultivation of marine bacteria of the SAR202 clade.</title>
        <authorList>
            <person name="Lim Y."/>
            <person name="Seo J.H."/>
            <person name="Giovannoni S.J."/>
            <person name="Kang I."/>
            <person name="Cho J.C."/>
        </authorList>
    </citation>
    <scope>NUCLEOTIDE SEQUENCE</scope>
    <source>
        <strain evidence="2">JH1073</strain>
    </source>
</reference>